<sequence length="410" mass="46681">MLKRILRKSRTQRLSDYSLDDTLGNHLDLLFSVKHQKQRALNRIMRQRLIDGRQMKGLGGRTSRPYREGLLVRYGLGDGCAQTIELKEPFGLDQAGDRLAVATGDEVRVYDTSAEVVHVYRNPWFAQLHSVYFSADGQRLLTASTGFDSVLEFDLGLRELTWTWTAWDHGYDKSPAGIRICRSGPCADTRKRINVNDAQHWGGFGLPTYLTTTHLNNACYRHDDLIFVTLFHQGCAIVVERGSGASREALSGLLNPHGFEPGWAGDHIVTDTRRGRVIFFDEHLTMKMALRVEACAPAESRAGLGEWLQNVLHLDRGLYAAIDIHRSCIWLFDPCTRRRRKIEVSPDWAVQNVIAVDPQRVRALHRLNEFAEIRHDIVDTAGLMTPTAVRKSQRRMPWYRKLVRAAVAWL</sequence>
<name>A0A371K3K1_9GAMM</name>
<proteinExistence type="predicted"/>
<dbReference type="EMBL" id="QTSU01000001">
    <property type="protein sequence ID" value="RDZ28506.1"/>
    <property type="molecule type" value="Genomic_DNA"/>
</dbReference>
<dbReference type="AlphaFoldDB" id="A0A371K3K1"/>
<protein>
    <recommendedName>
        <fullName evidence="3">WD40 repeat domain-containing protein</fullName>
    </recommendedName>
</protein>
<evidence type="ECO:0008006" key="3">
    <source>
        <dbReference type="Google" id="ProtNLM"/>
    </source>
</evidence>
<accession>A0A371K3K1</accession>
<reference evidence="1 2" key="1">
    <citation type="submission" date="2018-08" db="EMBL/GenBank/DDBJ databases">
        <title>Lysobacter sp. zong2l5, whole genome shotgun sequence.</title>
        <authorList>
            <person name="Zhang X."/>
            <person name="Feng G."/>
            <person name="Zhu H."/>
        </authorList>
    </citation>
    <scope>NUCLEOTIDE SEQUENCE [LARGE SCALE GENOMIC DNA]</scope>
    <source>
        <strain evidence="2">zong2l5</strain>
    </source>
</reference>
<evidence type="ECO:0000313" key="2">
    <source>
        <dbReference type="Proteomes" id="UP000264492"/>
    </source>
</evidence>
<evidence type="ECO:0000313" key="1">
    <source>
        <dbReference type="EMBL" id="RDZ28506.1"/>
    </source>
</evidence>
<comment type="caution">
    <text evidence="1">The sequence shown here is derived from an EMBL/GenBank/DDBJ whole genome shotgun (WGS) entry which is preliminary data.</text>
</comment>
<gene>
    <name evidence="1" type="ORF">DX914_05080</name>
</gene>
<keyword evidence="2" id="KW-1185">Reference proteome</keyword>
<organism evidence="1 2">
    <name type="scientific">Lysobacter silvisoli</name>
    <dbReference type="NCBI Taxonomy" id="2293254"/>
    <lineage>
        <taxon>Bacteria</taxon>
        <taxon>Pseudomonadati</taxon>
        <taxon>Pseudomonadota</taxon>
        <taxon>Gammaproteobacteria</taxon>
        <taxon>Lysobacterales</taxon>
        <taxon>Lysobacteraceae</taxon>
        <taxon>Lysobacter</taxon>
    </lineage>
</organism>
<dbReference type="Proteomes" id="UP000264492">
    <property type="component" value="Unassembled WGS sequence"/>
</dbReference>
<dbReference type="SUPFAM" id="SSF63829">
    <property type="entry name" value="Calcium-dependent phosphotriesterase"/>
    <property type="match status" value="1"/>
</dbReference>